<keyword evidence="3" id="KW-1185">Reference proteome</keyword>
<dbReference type="AlphaFoldDB" id="A0A9N9BH62"/>
<dbReference type="PANTHER" id="PTHR43591">
    <property type="entry name" value="METHYLTRANSFERASE"/>
    <property type="match status" value="1"/>
</dbReference>
<name>A0A9N9BH62_9GLOM</name>
<dbReference type="EMBL" id="CAJVPL010001341">
    <property type="protein sequence ID" value="CAG8566107.1"/>
    <property type="molecule type" value="Genomic_DNA"/>
</dbReference>
<sequence>MVNILKNIRKRLNNDKTFRPYRPDQDSEIDRAQIHHHLANAVWGNNYSAPVQEKLKKGARVLDIGCGPGTWICDMASDYKNSTFFGIDVLPIFPTERPFNALFKIGNILHGLKFPDGSFDFVHMSSMGLWLTQEQYETVVVPELVRLVKPGGWVEIMEPELEIYNAGPQITKAQQKFRRGLKKHGRDPLLAIEIDRFLHSSYQLIKVSRKQKECAVGIPSSSDLHIQYAVKTNCSSFCSSSTTTINENNSNSETSTDSNYNNADTKAIDVNKENAERQIGLLGAQIAISLLVSSLVSLYEIRQQTFERKVQKLVKEANERRCWINYHRVFAQKQKFIL</sequence>
<protein>
    <submittedName>
        <fullName evidence="2">2585_t:CDS:1</fullName>
    </submittedName>
</protein>
<accession>A0A9N9BH62</accession>
<dbReference type="Pfam" id="PF13649">
    <property type="entry name" value="Methyltransf_25"/>
    <property type="match status" value="1"/>
</dbReference>
<proteinExistence type="predicted"/>
<dbReference type="InterPro" id="IPR029063">
    <property type="entry name" value="SAM-dependent_MTases_sf"/>
</dbReference>
<dbReference type="Gene3D" id="3.40.50.150">
    <property type="entry name" value="Vaccinia Virus protein VP39"/>
    <property type="match status" value="1"/>
</dbReference>
<evidence type="ECO:0000259" key="1">
    <source>
        <dbReference type="Pfam" id="PF13649"/>
    </source>
</evidence>
<dbReference type="Proteomes" id="UP000789831">
    <property type="component" value="Unassembled WGS sequence"/>
</dbReference>
<evidence type="ECO:0000313" key="2">
    <source>
        <dbReference type="EMBL" id="CAG8566107.1"/>
    </source>
</evidence>
<dbReference type="InterPro" id="IPR041698">
    <property type="entry name" value="Methyltransf_25"/>
</dbReference>
<reference evidence="2" key="1">
    <citation type="submission" date="2021-06" db="EMBL/GenBank/DDBJ databases">
        <authorList>
            <person name="Kallberg Y."/>
            <person name="Tangrot J."/>
            <person name="Rosling A."/>
        </authorList>
    </citation>
    <scope>NUCLEOTIDE SEQUENCE</scope>
    <source>
        <strain evidence="2">MT106</strain>
    </source>
</reference>
<dbReference type="CDD" id="cd02440">
    <property type="entry name" value="AdoMet_MTases"/>
    <property type="match status" value="1"/>
</dbReference>
<organism evidence="2 3">
    <name type="scientific">Ambispora gerdemannii</name>
    <dbReference type="NCBI Taxonomy" id="144530"/>
    <lineage>
        <taxon>Eukaryota</taxon>
        <taxon>Fungi</taxon>
        <taxon>Fungi incertae sedis</taxon>
        <taxon>Mucoromycota</taxon>
        <taxon>Glomeromycotina</taxon>
        <taxon>Glomeromycetes</taxon>
        <taxon>Archaeosporales</taxon>
        <taxon>Ambisporaceae</taxon>
        <taxon>Ambispora</taxon>
    </lineage>
</organism>
<gene>
    <name evidence="2" type="ORF">AGERDE_LOCUS7399</name>
</gene>
<dbReference type="SUPFAM" id="SSF53335">
    <property type="entry name" value="S-adenosyl-L-methionine-dependent methyltransferases"/>
    <property type="match status" value="1"/>
</dbReference>
<comment type="caution">
    <text evidence="2">The sequence shown here is derived from an EMBL/GenBank/DDBJ whole genome shotgun (WGS) entry which is preliminary data.</text>
</comment>
<feature type="domain" description="Methyltransferase" evidence="1">
    <location>
        <begin position="61"/>
        <end position="152"/>
    </location>
</feature>
<evidence type="ECO:0000313" key="3">
    <source>
        <dbReference type="Proteomes" id="UP000789831"/>
    </source>
</evidence>
<dbReference type="OrthoDB" id="2013972at2759"/>